<dbReference type="Proteomes" id="UP000824469">
    <property type="component" value="Unassembled WGS sequence"/>
</dbReference>
<dbReference type="PANTHER" id="PTHR35716">
    <property type="entry name" value="OS05G0574700 PROTEIN-RELATED"/>
    <property type="match status" value="1"/>
</dbReference>
<proteinExistence type="predicted"/>
<gene>
    <name evidence="1" type="ORF">KI387_017093</name>
</gene>
<name>A0AA38GIP1_TAXCH</name>
<evidence type="ECO:0000313" key="1">
    <source>
        <dbReference type="EMBL" id="KAH9322454.1"/>
    </source>
</evidence>
<dbReference type="AlphaFoldDB" id="A0AA38GIP1"/>
<sequence length="238" mass="26942">AIAVSIPTRCRLLPLIMLHNCLRVCLRFVASSCTALHSSITPAPLLSSNSKWRKNGTLFHSSRRPLQVRAWGLLSSDDTGGGNEGDHLVAEFMNHVISTRQSWPLEGRTPTPLMPPHTVVKVQMDALMRNDWPEENSGIRTAFSFSMPNKVEEMHVGQAVAAARTWRETESYLSFEQFVTHIKETQYSPMIYCLNWEAASSVFFHGRGDWRAVHAVKVTTENADGSRKEYNYTFFLEK</sequence>
<comment type="caution">
    <text evidence="1">The sequence shown here is derived from an EMBL/GenBank/DDBJ whole genome shotgun (WGS) entry which is preliminary data.</text>
</comment>
<dbReference type="EMBL" id="JAHRHJ020000003">
    <property type="protein sequence ID" value="KAH9322454.1"/>
    <property type="molecule type" value="Genomic_DNA"/>
</dbReference>
<organism evidence="1 2">
    <name type="scientific">Taxus chinensis</name>
    <name type="common">Chinese yew</name>
    <name type="synonym">Taxus wallichiana var. chinensis</name>
    <dbReference type="NCBI Taxonomy" id="29808"/>
    <lineage>
        <taxon>Eukaryota</taxon>
        <taxon>Viridiplantae</taxon>
        <taxon>Streptophyta</taxon>
        <taxon>Embryophyta</taxon>
        <taxon>Tracheophyta</taxon>
        <taxon>Spermatophyta</taxon>
        <taxon>Pinopsida</taxon>
        <taxon>Pinidae</taxon>
        <taxon>Conifers II</taxon>
        <taxon>Cupressales</taxon>
        <taxon>Taxaceae</taxon>
        <taxon>Taxus</taxon>
    </lineage>
</organism>
<feature type="non-terminal residue" evidence="1">
    <location>
        <position position="1"/>
    </location>
</feature>
<protein>
    <submittedName>
        <fullName evidence="1">Uncharacterized protein</fullName>
    </submittedName>
</protein>
<dbReference type="PANTHER" id="PTHR35716:SF4">
    <property type="entry name" value="ARGININE DECARBOXYLASE"/>
    <property type="match status" value="1"/>
</dbReference>
<evidence type="ECO:0000313" key="2">
    <source>
        <dbReference type="Proteomes" id="UP000824469"/>
    </source>
</evidence>
<feature type="non-terminal residue" evidence="1">
    <location>
        <position position="238"/>
    </location>
</feature>
<keyword evidence="2" id="KW-1185">Reference proteome</keyword>
<reference evidence="1 2" key="1">
    <citation type="journal article" date="2021" name="Nat. Plants">
        <title>The Taxus genome provides insights into paclitaxel biosynthesis.</title>
        <authorList>
            <person name="Xiong X."/>
            <person name="Gou J."/>
            <person name="Liao Q."/>
            <person name="Li Y."/>
            <person name="Zhou Q."/>
            <person name="Bi G."/>
            <person name="Li C."/>
            <person name="Du R."/>
            <person name="Wang X."/>
            <person name="Sun T."/>
            <person name="Guo L."/>
            <person name="Liang H."/>
            <person name="Lu P."/>
            <person name="Wu Y."/>
            <person name="Zhang Z."/>
            <person name="Ro D.K."/>
            <person name="Shang Y."/>
            <person name="Huang S."/>
            <person name="Yan J."/>
        </authorList>
    </citation>
    <scope>NUCLEOTIDE SEQUENCE [LARGE SCALE GENOMIC DNA]</scope>
    <source>
        <strain evidence="1">Ta-2019</strain>
    </source>
</reference>
<accession>A0AA38GIP1</accession>